<evidence type="ECO:0000313" key="3">
    <source>
        <dbReference type="Proteomes" id="UP000218334"/>
    </source>
</evidence>
<reference evidence="3" key="1">
    <citation type="journal article" date="2017" name="Nat. Ecol. Evol.">
        <title>Genome expansion and lineage-specific genetic innovations in the forest pathogenic fungi Armillaria.</title>
        <authorList>
            <person name="Sipos G."/>
            <person name="Prasanna A.N."/>
            <person name="Walter M.C."/>
            <person name="O'Connor E."/>
            <person name="Balint B."/>
            <person name="Krizsan K."/>
            <person name="Kiss B."/>
            <person name="Hess J."/>
            <person name="Varga T."/>
            <person name="Slot J."/>
            <person name="Riley R."/>
            <person name="Boka B."/>
            <person name="Rigling D."/>
            <person name="Barry K."/>
            <person name="Lee J."/>
            <person name="Mihaltcheva S."/>
            <person name="LaButti K."/>
            <person name="Lipzen A."/>
            <person name="Waldron R."/>
            <person name="Moloney N.M."/>
            <person name="Sperisen C."/>
            <person name="Kredics L."/>
            <person name="Vagvoelgyi C."/>
            <person name="Patrignani A."/>
            <person name="Fitzpatrick D."/>
            <person name="Nagy I."/>
            <person name="Doyle S."/>
            <person name="Anderson J.B."/>
            <person name="Grigoriev I.V."/>
            <person name="Gueldener U."/>
            <person name="Muensterkoetter M."/>
            <person name="Nagy L.G."/>
        </authorList>
    </citation>
    <scope>NUCLEOTIDE SEQUENCE [LARGE SCALE GENOMIC DNA]</scope>
    <source>
        <strain evidence="3">28-4</strain>
    </source>
</reference>
<keyword evidence="3" id="KW-1185">Reference proteome</keyword>
<evidence type="ECO:0000256" key="1">
    <source>
        <dbReference type="SAM" id="SignalP"/>
    </source>
</evidence>
<evidence type="ECO:0008006" key="4">
    <source>
        <dbReference type="Google" id="ProtNLM"/>
    </source>
</evidence>
<dbReference type="AlphaFoldDB" id="A0A2H3C249"/>
<dbReference type="Proteomes" id="UP000218334">
    <property type="component" value="Unassembled WGS sequence"/>
</dbReference>
<accession>A0A2H3C249</accession>
<name>A0A2H3C249_9AGAR</name>
<gene>
    <name evidence="2" type="ORF">ARMSODRAFT_263438</name>
</gene>
<protein>
    <recommendedName>
        <fullName evidence="4">Secreted protein</fullName>
    </recommendedName>
</protein>
<organism evidence="2 3">
    <name type="scientific">Armillaria solidipes</name>
    <dbReference type="NCBI Taxonomy" id="1076256"/>
    <lineage>
        <taxon>Eukaryota</taxon>
        <taxon>Fungi</taxon>
        <taxon>Dikarya</taxon>
        <taxon>Basidiomycota</taxon>
        <taxon>Agaricomycotina</taxon>
        <taxon>Agaricomycetes</taxon>
        <taxon>Agaricomycetidae</taxon>
        <taxon>Agaricales</taxon>
        <taxon>Marasmiineae</taxon>
        <taxon>Physalacriaceae</taxon>
        <taxon>Armillaria</taxon>
    </lineage>
</organism>
<keyword evidence="1" id="KW-0732">Signal</keyword>
<feature type="chain" id="PRO_5013809862" description="Secreted protein" evidence="1">
    <location>
        <begin position="16"/>
        <end position="88"/>
    </location>
</feature>
<dbReference type="EMBL" id="KZ293416">
    <property type="protein sequence ID" value="PBK77145.1"/>
    <property type="molecule type" value="Genomic_DNA"/>
</dbReference>
<sequence>MSIIVLSFLVTHCQCSSEGVQVGSVASAAGVVGAWTTSIHDQGVFCFMAESLGLTFSQAIPLVRRAFLLFLAATYTDGLRSILVVEGQ</sequence>
<feature type="signal peptide" evidence="1">
    <location>
        <begin position="1"/>
        <end position="15"/>
    </location>
</feature>
<proteinExistence type="predicted"/>
<evidence type="ECO:0000313" key="2">
    <source>
        <dbReference type="EMBL" id="PBK77145.1"/>
    </source>
</evidence>